<gene>
    <name evidence="1" type="ORF">GQF63_08950</name>
</gene>
<reference evidence="1 2" key="1">
    <citation type="submission" date="2019-12" db="EMBL/GenBank/DDBJ databases">
        <authorList>
            <person name="Dong K."/>
        </authorList>
    </citation>
    <scope>NUCLEOTIDE SEQUENCE [LARGE SCALE GENOMIC DNA]</scope>
    <source>
        <strain evidence="1 2">JCM 31225</strain>
    </source>
</reference>
<organism evidence="1 2">
    <name type="scientific">Sphingobacterium humi</name>
    <dbReference type="NCBI Taxonomy" id="1796905"/>
    <lineage>
        <taxon>Bacteria</taxon>
        <taxon>Pseudomonadati</taxon>
        <taxon>Bacteroidota</taxon>
        <taxon>Sphingobacteriia</taxon>
        <taxon>Sphingobacteriales</taxon>
        <taxon>Sphingobacteriaceae</taxon>
        <taxon>Sphingobacterium</taxon>
    </lineage>
</organism>
<evidence type="ECO:0000313" key="2">
    <source>
        <dbReference type="Proteomes" id="UP000435036"/>
    </source>
</evidence>
<protein>
    <recommendedName>
        <fullName evidence="3">HK97 gp10 family phage protein</fullName>
    </recommendedName>
</protein>
<dbReference type="EMBL" id="WSQA01000005">
    <property type="protein sequence ID" value="MVZ62146.1"/>
    <property type="molecule type" value="Genomic_DNA"/>
</dbReference>
<dbReference type="Proteomes" id="UP000435036">
    <property type="component" value="Unassembled WGS sequence"/>
</dbReference>
<comment type="caution">
    <text evidence="1">The sequence shown here is derived from an EMBL/GenBank/DDBJ whole genome shotgun (WGS) entry which is preliminary data.</text>
</comment>
<proteinExistence type="predicted"/>
<sequence length="171" mass="19375">MAKFSIKIKGLDQLQKKLNKQSQKQIIKKIGNEFQVSAQKVRNSAIGRVPVDQGYLRNSINVEGKDLLWIVYASAGYAGYQEFGTKTKVDVPAEMQSEAEKFRNGKLSEGDFKKAIAEWMKRKGIPKEALWPIMAKIMKVGVNPQPFMHPGFKDGTKGLEKRIEDILKDYL</sequence>
<evidence type="ECO:0008006" key="3">
    <source>
        <dbReference type="Google" id="ProtNLM"/>
    </source>
</evidence>
<dbReference type="RefSeq" id="WP_160368884.1">
    <property type="nucleotide sequence ID" value="NZ_WSQA01000005.1"/>
</dbReference>
<dbReference type="AlphaFoldDB" id="A0A6N8KYF5"/>
<dbReference type="NCBIfam" id="TIGR01725">
    <property type="entry name" value="phge_HK97_gp10"/>
    <property type="match status" value="1"/>
</dbReference>
<name>A0A6N8KYF5_9SPHI</name>
<dbReference type="InterPro" id="IPR010064">
    <property type="entry name" value="HK97-gp10_tail"/>
</dbReference>
<accession>A0A6N8KYF5</accession>
<dbReference type="Pfam" id="PF04883">
    <property type="entry name" value="HK97-gp10_like"/>
    <property type="match status" value="1"/>
</dbReference>
<dbReference type="OrthoDB" id="962208at2"/>
<evidence type="ECO:0000313" key="1">
    <source>
        <dbReference type="EMBL" id="MVZ62146.1"/>
    </source>
</evidence>
<keyword evidence="2" id="KW-1185">Reference proteome</keyword>